<feature type="region of interest" description="Disordered" evidence="1">
    <location>
        <begin position="312"/>
        <end position="340"/>
    </location>
</feature>
<feature type="compositionally biased region" description="Polar residues" evidence="1">
    <location>
        <begin position="171"/>
        <end position="180"/>
    </location>
</feature>
<organism evidence="3 4">
    <name type="scientific">Funneliformis caledonium</name>
    <dbReference type="NCBI Taxonomy" id="1117310"/>
    <lineage>
        <taxon>Eukaryota</taxon>
        <taxon>Fungi</taxon>
        <taxon>Fungi incertae sedis</taxon>
        <taxon>Mucoromycota</taxon>
        <taxon>Glomeromycotina</taxon>
        <taxon>Glomeromycetes</taxon>
        <taxon>Glomerales</taxon>
        <taxon>Glomeraceae</taxon>
        <taxon>Funneliformis</taxon>
    </lineage>
</organism>
<keyword evidence="2" id="KW-0812">Transmembrane</keyword>
<comment type="caution">
    <text evidence="3">The sequence shown here is derived from an EMBL/GenBank/DDBJ whole genome shotgun (WGS) entry which is preliminary data.</text>
</comment>
<reference evidence="3" key="1">
    <citation type="submission" date="2021-06" db="EMBL/GenBank/DDBJ databases">
        <authorList>
            <person name="Kallberg Y."/>
            <person name="Tangrot J."/>
            <person name="Rosling A."/>
        </authorList>
    </citation>
    <scope>NUCLEOTIDE SEQUENCE</scope>
    <source>
        <strain evidence="3">UK204</strain>
    </source>
</reference>
<evidence type="ECO:0000256" key="1">
    <source>
        <dbReference type="SAM" id="MobiDB-lite"/>
    </source>
</evidence>
<gene>
    <name evidence="3" type="ORF">FCALED_LOCUS12853</name>
</gene>
<feature type="region of interest" description="Disordered" evidence="1">
    <location>
        <begin position="202"/>
        <end position="223"/>
    </location>
</feature>
<dbReference type="AlphaFoldDB" id="A0A9N9EP66"/>
<feature type="compositionally biased region" description="Basic and acidic residues" evidence="1">
    <location>
        <begin position="80"/>
        <end position="100"/>
    </location>
</feature>
<keyword evidence="2" id="KW-1133">Transmembrane helix</keyword>
<evidence type="ECO:0000256" key="2">
    <source>
        <dbReference type="SAM" id="Phobius"/>
    </source>
</evidence>
<keyword evidence="4" id="KW-1185">Reference proteome</keyword>
<dbReference type="Proteomes" id="UP000789570">
    <property type="component" value="Unassembled WGS sequence"/>
</dbReference>
<feature type="region of interest" description="Disordered" evidence="1">
    <location>
        <begin position="126"/>
        <end position="190"/>
    </location>
</feature>
<evidence type="ECO:0000313" key="4">
    <source>
        <dbReference type="Proteomes" id="UP000789570"/>
    </source>
</evidence>
<feature type="compositionally biased region" description="Low complexity" evidence="1">
    <location>
        <begin position="212"/>
        <end position="222"/>
    </location>
</feature>
<feature type="compositionally biased region" description="Low complexity" evidence="1">
    <location>
        <begin position="141"/>
        <end position="155"/>
    </location>
</feature>
<sequence>MEKQKYLYKNSKCGGGTSSTVSLINAWISITGQRNIQKYRISELTTLMIDSSIAYLGGFTLIAFATIWFLSHSPTYKIEYESKKKSEKSEKSSKKSDGKNKPGKHVNNTNKSSWWSAIREKITSKLGFGRKSKSQKNATRKPSSSRSNNSNGYNKNKSDGKKRNFGLCGSDTKSNSSIGSSHDAKLASITKNDDPISKKIQDIRIGSGGNGSSCNSNTSNDSMRQKVQMNKKFRNGSCVDSNVSINNPSNDGLQKKDFRGIQVGLPNSNFNYNSNVAKQQPLRKLKLNAQGVRPSDSSRYYKMPSRSVENKYWSGDHSKTRSAPPIHDVKCPKNSLCQDMDNKESSRHLTDMEMRITETVKKINSIELQVGEKDREFYIPYEPLTLHETSDKIAQERVERYKQLLIKLRKQNQQDLNFEFTLEKVQENFHEKKYYILFEEDDDDNYFEEKKRADQSDEHNDFFDSMETKITGKDNVNCDKIPSLTDVLAQDEQASKKRIERNFEILKMLESYQQQGKETEANIKKSIEMFHEQNAQCKGATRHLKRPSRFHDEFDRFEDRMMDVKQQAKYLAIGLDDMDLYIKETLELSYDDDKMDIAVTKHGSILIDDD</sequence>
<feature type="region of interest" description="Disordered" evidence="1">
    <location>
        <begin position="80"/>
        <end position="111"/>
    </location>
</feature>
<keyword evidence="2" id="KW-0472">Membrane</keyword>
<dbReference type="EMBL" id="CAJVPQ010006764">
    <property type="protein sequence ID" value="CAG8688974.1"/>
    <property type="molecule type" value="Genomic_DNA"/>
</dbReference>
<feature type="transmembrane region" description="Helical" evidence="2">
    <location>
        <begin position="47"/>
        <end position="70"/>
    </location>
</feature>
<evidence type="ECO:0000313" key="3">
    <source>
        <dbReference type="EMBL" id="CAG8688974.1"/>
    </source>
</evidence>
<protein>
    <submittedName>
        <fullName evidence="3">1931_t:CDS:1</fullName>
    </submittedName>
</protein>
<dbReference type="OrthoDB" id="2386312at2759"/>
<accession>A0A9N9EP66</accession>
<proteinExistence type="predicted"/>
<name>A0A9N9EP66_9GLOM</name>